<sequence>MTGLDAHTEQIIMLAWSRILGLADGELESASGQDRIEAANDDAAAVSLVQLFGRTVLYGPSTVLRDARGYQDEELALESQLLALARAHYPGARMLGEAHLLYCENPPEVQGSDSVAVSFDPKHAQELASRSPADEVARSGLQEAEWTAALVREATGEVMAAASREVWQEVLGHIGILTHPERRGLGLGRFAAAVAVEEAFTEGLIPQWRAAAEEPASLRMAISLGFTPAGQQTTVALS</sequence>
<feature type="domain" description="N-acetyltransferase" evidence="1">
    <location>
        <begin position="112"/>
        <end position="238"/>
    </location>
</feature>
<dbReference type="InterPro" id="IPR000182">
    <property type="entry name" value="GNAT_dom"/>
</dbReference>
<dbReference type="Gene3D" id="3.40.630.30">
    <property type="match status" value="1"/>
</dbReference>
<dbReference type="GO" id="GO:0016747">
    <property type="term" value="F:acyltransferase activity, transferring groups other than amino-acyl groups"/>
    <property type="evidence" value="ECO:0007669"/>
    <property type="project" value="InterPro"/>
</dbReference>
<comment type="caution">
    <text evidence="2">The sequence shown here is derived from an EMBL/GenBank/DDBJ whole genome shotgun (WGS) entry which is preliminary data.</text>
</comment>
<accession>A0A7X8TLC2</accession>
<reference evidence="2 3" key="1">
    <citation type="submission" date="2020-04" db="EMBL/GenBank/DDBJ databases">
        <title>Nesterenkonia sp. nov., isolated from marine sediment.</title>
        <authorList>
            <person name="Zhang G."/>
        </authorList>
    </citation>
    <scope>NUCLEOTIDE SEQUENCE [LARGE SCALE GENOMIC DNA]</scope>
    <source>
        <strain evidence="2 3">MY13</strain>
    </source>
</reference>
<dbReference type="AlphaFoldDB" id="A0A7X8TLC2"/>
<dbReference type="Proteomes" id="UP000523139">
    <property type="component" value="Unassembled WGS sequence"/>
</dbReference>
<name>A0A7X8TLC2_9MICC</name>
<proteinExistence type="predicted"/>
<dbReference type="SUPFAM" id="SSF55729">
    <property type="entry name" value="Acyl-CoA N-acyltransferases (Nat)"/>
    <property type="match status" value="1"/>
</dbReference>
<protein>
    <submittedName>
        <fullName evidence="2">GNAT family N-acetyltransferase</fullName>
    </submittedName>
</protein>
<keyword evidence="2" id="KW-0808">Transferase</keyword>
<dbReference type="InterPro" id="IPR027365">
    <property type="entry name" value="GNAT_acetyltra_YdfB-like"/>
</dbReference>
<keyword evidence="3" id="KW-1185">Reference proteome</keyword>
<dbReference type="InterPro" id="IPR016181">
    <property type="entry name" value="Acyl_CoA_acyltransferase"/>
</dbReference>
<dbReference type="EMBL" id="JABAHY010000013">
    <property type="protein sequence ID" value="NLS10696.1"/>
    <property type="molecule type" value="Genomic_DNA"/>
</dbReference>
<gene>
    <name evidence="2" type="ORF">HGQ17_11980</name>
</gene>
<evidence type="ECO:0000313" key="3">
    <source>
        <dbReference type="Proteomes" id="UP000523139"/>
    </source>
</evidence>
<dbReference type="RefSeq" id="WP_168888180.1">
    <property type="nucleotide sequence ID" value="NZ_JABAHY010000013.1"/>
</dbReference>
<dbReference type="PROSITE" id="PS51186">
    <property type="entry name" value="GNAT"/>
    <property type="match status" value="1"/>
</dbReference>
<organism evidence="2 3">
    <name type="scientific">Nesterenkonia sedimenti</name>
    <dbReference type="NCBI Taxonomy" id="1463632"/>
    <lineage>
        <taxon>Bacteria</taxon>
        <taxon>Bacillati</taxon>
        <taxon>Actinomycetota</taxon>
        <taxon>Actinomycetes</taxon>
        <taxon>Micrococcales</taxon>
        <taxon>Micrococcaceae</taxon>
        <taxon>Nesterenkonia</taxon>
    </lineage>
</organism>
<evidence type="ECO:0000259" key="1">
    <source>
        <dbReference type="PROSITE" id="PS51186"/>
    </source>
</evidence>
<evidence type="ECO:0000313" key="2">
    <source>
        <dbReference type="EMBL" id="NLS10696.1"/>
    </source>
</evidence>
<dbReference type="Pfam" id="PF12746">
    <property type="entry name" value="GNAT_acetyltran"/>
    <property type="match status" value="1"/>
</dbReference>